<keyword evidence="8" id="KW-0378">Hydrolase</keyword>
<dbReference type="InterPro" id="IPR050613">
    <property type="entry name" value="Sec_Metabolite_Reg"/>
</dbReference>
<dbReference type="AlphaFoldDB" id="W9CTQ6"/>
<gene>
    <name evidence="15" type="ORF">SBOR_0088</name>
</gene>
<dbReference type="CDD" id="cd00067">
    <property type="entry name" value="GAL4"/>
    <property type="match status" value="1"/>
</dbReference>
<comment type="subcellular location">
    <subcellularLocation>
        <location evidence="2">Nucleus</location>
    </subcellularLocation>
</comment>
<dbReference type="GO" id="GO:0051603">
    <property type="term" value="P:proteolysis involved in protein catabolic process"/>
    <property type="evidence" value="ECO:0007669"/>
    <property type="project" value="InterPro"/>
</dbReference>
<evidence type="ECO:0000256" key="13">
    <source>
        <dbReference type="SAM" id="MobiDB-lite"/>
    </source>
</evidence>
<dbReference type="InterPro" id="IPR001138">
    <property type="entry name" value="Zn2Cys6_DnaBD"/>
</dbReference>
<dbReference type="Pfam" id="PF00227">
    <property type="entry name" value="Proteasome"/>
    <property type="match status" value="1"/>
</dbReference>
<dbReference type="PROSITE" id="PS51476">
    <property type="entry name" value="PROTEASOME_BETA_2"/>
    <property type="match status" value="1"/>
</dbReference>
<dbReference type="HOGENOM" id="CLU_004083_9_0_1"/>
<keyword evidence="6" id="KW-0888">Threonine protease</keyword>
<dbReference type="GO" id="GO:0005634">
    <property type="term" value="C:nucleus"/>
    <property type="evidence" value="ECO:0007669"/>
    <property type="project" value="UniProtKB-SubCell"/>
</dbReference>
<dbReference type="InterPro" id="IPR036864">
    <property type="entry name" value="Zn2-C6_fun-type_DNA-bd_sf"/>
</dbReference>
<dbReference type="PRINTS" id="PR00141">
    <property type="entry name" value="PROTEASOME"/>
</dbReference>
<comment type="subunit">
    <text evidence="11">The 26S proteasome consists of a 20S proteasome core and two 19S regulatory subunits. The 20S proteasome core is composed of 28 subunits that are arranged in four stacked rings, resulting in a barrel-shaped structure. The two end rings are each formed by seven alpha subunits, and the two central rings are each formed by seven beta subunits. The catalytic chamber with the active sites is on the inside of the barrel.</text>
</comment>
<dbReference type="GO" id="GO:0006351">
    <property type="term" value="P:DNA-templated transcription"/>
    <property type="evidence" value="ECO:0007669"/>
    <property type="project" value="InterPro"/>
</dbReference>
<dbReference type="EMBL" id="AYSA01000004">
    <property type="protein sequence ID" value="ESZ99523.1"/>
    <property type="molecule type" value="Genomic_DNA"/>
</dbReference>
<evidence type="ECO:0000256" key="9">
    <source>
        <dbReference type="ARBA" id="ARBA00022942"/>
    </source>
</evidence>
<dbReference type="Pfam" id="PF12465">
    <property type="entry name" value="Pr_beta_C"/>
    <property type="match status" value="1"/>
</dbReference>
<keyword evidence="4" id="KW-0963">Cytoplasm</keyword>
<feature type="region of interest" description="Disordered" evidence="13">
    <location>
        <begin position="281"/>
        <end position="339"/>
    </location>
</feature>
<evidence type="ECO:0000256" key="8">
    <source>
        <dbReference type="ARBA" id="ARBA00022801"/>
    </source>
</evidence>
<dbReference type="Gene3D" id="3.60.20.10">
    <property type="entry name" value="Glutamine Phosphoribosylpyrophosphate, subunit 1, domain 1"/>
    <property type="match status" value="1"/>
</dbReference>
<keyword evidence="16" id="KW-1185">Reference proteome</keyword>
<organism evidence="15 16">
    <name type="scientific">Sclerotinia borealis (strain F-4128)</name>
    <dbReference type="NCBI Taxonomy" id="1432307"/>
    <lineage>
        <taxon>Eukaryota</taxon>
        <taxon>Fungi</taxon>
        <taxon>Dikarya</taxon>
        <taxon>Ascomycota</taxon>
        <taxon>Pezizomycotina</taxon>
        <taxon>Leotiomycetes</taxon>
        <taxon>Helotiales</taxon>
        <taxon>Sclerotiniaceae</taxon>
        <taxon>Sclerotinia</taxon>
    </lineage>
</organism>
<dbReference type="InterPro" id="IPR029055">
    <property type="entry name" value="Ntn_hydrolases_N"/>
</dbReference>
<evidence type="ECO:0000256" key="3">
    <source>
        <dbReference type="ARBA" id="ARBA00012039"/>
    </source>
</evidence>
<comment type="caution">
    <text evidence="15">The sequence shown here is derived from an EMBL/GenBank/DDBJ whole genome shotgun (WGS) entry which is preliminary data.</text>
</comment>
<dbReference type="STRING" id="1432307.W9CTQ6"/>
<dbReference type="CDD" id="cd03763">
    <property type="entry name" value="proteasome_beta_type_7"/>
    <property type="match status" value="1"/>
</dbReference>
<feature type="active site" description="Nucleophile" evidence="12">
    <location>
        <position position="30"/>
    </location>
</feature>
<feature type="region of interest" description="Disordered" evidence="13">
    <location>
        <begin position="417"/>
        <end position="449"/>
    </location>
</feature>
<dbReference type="SMART" id="SM00906">
    <property type="entry name" value="Fungal_trans"/>
    <property type="match status" value="1"/>
</dbReference>
<dbReference type="InterPro" id="IPR023333">
    <property type="entry name" value="Proteasome_suB-type"/>
</dbReference>
<feature type="compositionally biased region" description="Acidic residues" evidence="13">
    <location>
        <begin position="430"/>
        <end position="443"/>
    </location>
</feature>
<feature type="compositionally biased region" description="Polar residues" evidence="13">
    <location>
        <begin position="281"/>
        <end position="296"/>
    </location>
</feature>
<accession>W9CTQ6</accession>
<dbReference type="GO" id="GO:0004298">
    <property type="term" value="F:threonine-type endopeptidase activity"/>
    <property type="evidence" value="ECO:0007669"/>
    <property type="project" value="UniProtKB-KW"/>
</dbReference>
<feature type="region of interest" description="Disordered" evidence="13">
    <location>
        <begin position="1008"/>
        <end position="1027"/>
    </location>
</feature>
<dbReference type="InterPro" id="IPR001353">
    <property type="entry name" value="Proteasome_sua/b"/>
</dbReference>
<dbReference type="Pfam" id="PF04082">
    <property type="entry name" value="Fungal_trans"/>
    <property type="match status" value="1"/>
</dbReference>
<name>W9CTQ6_SCLBF</name>
<evidence type="ECO:0000256" key="4">
    <source>
        <dbReference type="ARBA" id="ARBA00022490"/>
    </source>
</evidence>
<dbReference type="PANTHER" id="PTHR31001">
    <property type="entry name" value="UNCHARACTERIZED TRANSCRIPTIONAL REGULATORY PROTEIN"/>
    <property type="match status" value="1"/>
</dbReference>
<evidence type="ECO:0000256" key="2">
    <source>
        <dbReference type="ARBA" id="ARBA00004123"/>
    </source>
</evidence>
<dbReference type="OrthoDB" id="424974at2759"/>
<keyword evidence="9" id="KW-0647">Proteasome</keyword>
<evidence type="ECO:0000256" key="12">
    <source>
        <dbReference type="PIRSR" id="PIRSR600243-1"/>
    </source>
</evidence>
<dbReference type="InterPro" id="IPR007219">
    <property type="entry name" value="XnlR_reg_dom"/>
</dbReference>
<evidence type="ECO:0000256" key="11">
    <source>
        <dbReference type="ARBA" id="ARBA00026071"/>
    </source>
</evidence>
<dbReference type="SMART" id="SM00066">
    <property type="entry name" value="GAL4"/>
    <property type="match status" value="1"/>
</dbReference>
<dbReference type="GO" id="GO:0000981">
    <property type="term" value="F:DNA-binding transcription factor activity, RNA polymerase II-specific"/>
    <property type="evidence" value="ECO:0007669"/>
    <property type="project" value="InterPro"/>
</dbReference>
<proteinExistence type="predicted"/>
<evidence type="ECO:0000313" key="15">
    <source>
        <dbReference type="EMBL" id="ESZ99523.1"/>
    </source>
</evidence>
<dbReference type="PANTHER" id="PTHR31001:SF40">
    <property type="entry name" value="ZN(II)2CYS6 TRANSCRIPTION FACTOR (EUROFUNG)"/>
    <property type="match status" value="1"/>
</dbReference>
<dbReference type="GO" id="GO:0008270">
    <property type="term" value="F:zinc ion binding"/>
    <property type="evidence" value="ECO:0007669"/>
    <property type="project" value="InterPro"/>
</dbReference>
<feature type="compositionally biased region" description="Polar residues" evidence="13">
    <location>
        <begin position="1014"/>
        <end position="1027"/>
    </location>
</feature>
<dbReference type="Gene3D" id="4.10.240.10">
    <property type="entry name" value="Zn(2)-C6 fungal-type DNA-binding domain"/>
    <property type="match status" value="1"/>
</dbReference>
<comment type="catalytic activity">
    <reaction evidence="1">
        <text>Cleavage of peptide bonds with very broad specificity.</text>
        <dbReference type="EC" id="3.4.25.1"/>
    </reaction>
</comment>
<keyword evidence="7" id="KW-0479">Metal-binding</keyword>
<dbReference type="Proteomes" id="UP000019487">
    <property type="component" value="Unassembled WGS sequence"/>
</dbReference>
<feature type="domain" description="Zn(2)-C6 fungal-type" evidence="14">
    <location>
        <begin position="351"/>
        <end position="380"/>
    </location>
</feature>
<dbReference type="PROSITE" id="PS50048">
    <property type="entry name" value="ZN2_CY6_FUNGAL_2"/>
    <property type="match status" value="1"/>
</dbReference>
<sequence length="1081" mass="120640">MPGFDFSNHTRNAALHARGVPLPKATSTGTTIVGCIFDGGVVIAADTRATSGPIVADKNCEKLHYIAPQIWCAGAGTAADTEFTTALISSQLELHSLSTGRKPRVVTCMTMLKQHLFRHQGHIGAYLVVAGVDPTGVGLFTVHAHGSTDKLPYVTMGSGSLAAMSVFETQWKSKMTEDEAVQLASNAIQAGIFNDLGSGSNVDVAIITKDKTTLKRGFVKPNERSKKQKSYVFPRGTTAVLNEKIITREEISKYVTVHELEGPDKTPSRDFEMMDYFNEPNTNISNNYSNPSNQQERSPDSIAHNTLPYIHSPPQNQAGSVSPDAPVTSYNAGTSTGSAPRIRRRNRMITSCLECRRRKLKCNKSQPCSNCLKFTRDCVFLAPALDQASQLKLTEIKEKVGSLERLLERDVAKYSNLPDSSSQRMALPDDVYDDLPPNEDEKDLEPSPLASVDAAYEVDGDDDDLLDLGIQMGKMRITERIGGLFRPKISQELEHAIKDSYVGGQPDVPIGLATLPPAQEWLKPGPAYIAPTSGFFFGQAGQPASLIDFLPSRLAADRLVKQFYIAVHPITQILHRPSFEKEYKTFWDEVSLGIEPPNSVQSMVFAVMFAGVVSMDPSDIIRDFGVAKANLIDNFRLGTETALGRANFLRTTKIETLQAFVLYLIPLCRAEVSRAHSVLVGAAIRMAECMGLHRDGENYGLSPLETHVRRLIWHQLCFLDIRTCEAQGPRPTIRRDDFDTKLPLNVDDNDLHATGELPQTADHWTDATFSIIRFEINEMYRIIWVDRPRIQMRKISLTAVLNKMEKFRQNMTRYDKLADDRIPIQKYAMIVKSLLLSRMYVMLLHSYHSSTHHRMPDRLRKVSITSGLQTMESAIALETRPELRHWEWYTGAYQQYHTAFLLLMEVYVHPQRKEADQIWSCLDYVFECDPFQPRLSKARKILSELQQKTALYQSMRGMRAPMTMNKHVGHQRPPKATSEEAAVVVNLEPSSFGKLPLSDSDAMLSRISNEEPCETSSGRQSSEVSSPASIMGLQMISQPPSINDDIMADIDWDAFDALFPPDQELDGPNFLFPSTGIGLSM</sequence>
<dbReference type="GO" id="GO:0003677">
    <property type="term" value="F:DNA binding"/>
    <property type="evidence" value="ECO:0007669"/>
    <property type="project" value="InterPro"/>
</dbReference>
<evidence type="ECO:0000256" key="10">
    <source>
        <dbReference type="ARBA" id="ARBA00023242"/>
    </source>
</evidence>
<dbReference type="CDD" id="cd12148">
    <property type="entry name" value="fungal_TF_MHR"/>
    <property type="match status" value="1"/>
</dbReference>
<keyword evidence="10" id="KW-0539">Nucleus</keyword>
<evidence type="ECO:0000256" key="6">
    <source>
        <dbReference type="ARBA" id="ARBA00022698"/>
    </source>
</evidence>
<dbReference type="SUPFAM" id="SSF56235">
    <property type="entry name" value="N-terminal nucleophile aminohydrolases (Ntn hydrolases)"/>
    <property type="match status" value="1"/>
</dbReference>
<dbReference type="SUPFAM" id="SSF57701">
    <property type="entry name" value="Zn2/Cys6 DNA-binding domain"/>
    <property type="match status" value="1"/>
</dbReference>
<dbReference type="FunFam" id="3.60.20.10:FF:000005">
    <property type="entry name" value="Proteasome subunit beta type-2"/>
    <property type="match status" value="1"/>
</dbReference>
<reference evidence="15 16" key="1">
    <citation type="journal article" date="2014" name="Genome Announc.">
        <title>Draft genome sequence of Sclerotinia borealis, a psychrophilic plant pathogenic fungus.</title>
        <authorList>
            <person name="Mardanov A.V."/>
            <person name="Beletsky A.V."/>
            <person name="Kadnikov V.V."/>
            <person name="Ignatov A.N."/>
            <person name="Ravin N.V."/>
        </authorList>
    </citation>
    <scope>NUCLEOTIDE SEQUENCE [LARGE SCALE GENOMIC DNA]</scope>
    <source>
        <strain evidence="16">F-4157</strain>
    </source>
</reference>
<feature type="compositionally biased region" description="Polar residues" evidence="13">
    <location>
        <begin position="328"/>
        <end position="338"/>
    </location>
</feature>
<keyword evidence="5" id="KW-0645">Protease</keyword>
<dbReference type="InterPro" id="IPR024689">
    <property type="entry name" value="Proteasome_bsu_C"/>
</dbReference>
<dbReference type="PROSITE" id="PS00463">
    <property type="entry name" value="ZN2_CY6_FUNGAL_1"/>
    <property type="match status" value="1"/>
</dbReference>
<dbReference type="GO" id="GO:0019774">
    <property type="term" value="C:proteasome core complex, beta-subunit complex"/>
    <property type="evidence" value="ECO:0007669"/>
    <property type="project" value="UniProtKB-ARBA"/>
</dbReference>
<evidence type="ECO:0000259" key="14">
    <source>
        <dbReference type="PROSITE" id="PS50048"/>
    </source>
</evidence>
<evidence type="ECO:0000256" key="5">
    <source>
        <dbReference type="ARBA" id="ARBA00022670"/>
    </source>
</evidence>
<evidence type="ECO:0000256" key="7">
    <source>
        <dbReference type="ARBA" id="ARBA00022723"/>
    </source>
</evidence>
<protein>
    <recommendedName>
        <fullName evidence="3">proteasome endopeptidase complex</fullName>
        <ecNumber evidence="3">3.4.25.1</ecNumber>
    </recommendedName>
</protein>
<dbReference type="EC" id="3.4.25.1" evidence="3"/>
<dbReference type="Pfam" id="PF00172">
    <property type="entry name" value="Zn_clus"/>
    <property type="match status" value="1"/>
</dbReference>
<dbReference type="InterPro" id="IPR000243">
    <property type="entry name" value="Pept_T1A_subB"/>
</dbReference>
<evidence type="ECO:0000313" key="16">
    <source>
        <dbReference type="Proteomes" id="UP000019487"/>
    </source>
</evidence>
<evidence type="ECO:0000256" key="1">
    <source>
        <dbReference type="ARBA" id="ARBA00001198"/>
    </source>
</evidence>